<reference evidence="8" key="1">
    <citation type="journal article" date="2012" name="PLoS Genet.">
        <title>Comparative analysis of the genomes of two field isolates of the rice blast fungus Magnaporthe oryzae.</title>
        <authorList>
            <person name="Xue M."/>
            <person name="Yang J."/>
            <person name="Li Z."/>
            <person name="Hu S."/>
            <person name="Yao N."/>
            <person name="Dean R.A."/>
            <person name="Zhao W."/>
            <person name="Shen M."/>
            <person name="Zhang H."/>
            <person name="Li C."/>
            <person name="Liu L."/>
            <person name="Cao L."/>
            <person name="Xu X."/>
            <person name="Xing Y."/>
            <person name="Hsiang T."/>
            <person name="Zhang Z."/>
            <person name="Xu J.R."/>
            <person name="Peng Y.L."/>
        </authorList>
    </citation>
    <scope>NUCLEOTIDE SEQUENCE</scope>
    <source>
        <strain evidence="8">Y34</strain>
    </source>
</reference>
<comment type="subcellular location">
    <subcellularLocation>
        <location evidence="1">Membrane</location>
        <topology evidence="1">Single-pass membrane protein</topology>
    </subcellularLocation>
</comment>
<keyword evidence="2 6" id="KW-0812">Transmembrane</keyword>
<dbReference type="GO" id="GO:0071944">
    <property type="term" value="C:cell periphery"/>
    <property type="evidence" value="ECO:0007669"/>
    <property type="project" value="UniProtKB-ARBA"/>
</dbReference>
<keyword evidence="4 6" id="KW-0472">Membrane</keyword>
<feature type="chain" id="PRO_5041722260" description="Mid2 domain-containing protein" evidence="7">
    <location>
        <begin position="21"/>
        <end position="351"/>
    </location>
</feature>
<evidence type="ECO:0000256" key="2">
    <source>
        <dbReference type="ARBA" id="ARBA00022692"/>
    </source>
</evidence>
<feature type="signal peptide" evidence="7">
    <location>
        <begin position="1"/>
        <end position="20"/>
    </location>
</feature>
<evidence type="ECO:0000256" key="3">
    <source>
        <dbReference type="ARBA" id="ARBA00022989"/>
    </source>
</evidence>
<dbReference type="AlphaFoldDB" id="A0AA97NXA9"/>
<feature type="compositionally biased region" description="Low complexity" evidence="5">
    <location>
        <begin position="241"/>
        <end position="250"/>
    </location>
</feature>
<dbReference type="Proteomes" id="UP000011086">
    <property type="component" value="Unassembled WGS sequence"/>
</dbReference>
<keyword evidence="7" id="KW-0732">Signal</keyword>
<feature type="compositionally biased region" description="Gly residues" evidence="5">
    <location>
        <begin position="179"/>
        <end position="197"/>
    </location>
</feature>
<gene>
    <name evidence="8" type="ORF">OOU_Y34scaffold00555g9</name>
</gene>
<dbReference type="GO" id="GO:0016020">
    <property type="term" value="C:membrane"/>
    <property type="evidence" value="ECO:0007669"/>
    <property type="project" value="UniProtKB-SubCell"/>
</dbReference>
<evidence type="ECO:0000256" key="6">
    <source>
        <dbReference type="SAM" id="Phobius"/>
    </source>
</evidence>
<feature type="region of interest" description="Disordered" evidence="5">
    <location>
        <begin position="325"/>
        <end position="351"/>
    </location>
</feature>
<sequence>MALLAVLVLALGLFCRLGVQQEIDTTYTQGKNGVFWIFPTEFQTFNTLDVVNVTWRSPFKNPKLFTFCIDNDVVKQQKATNANDAGDGWLLVKLDFTATVSCWFNLRPGDDAQGGANSPRWGLRDTPRPQLTTIGITPTPEPTTGAPSSTSASTLSTTTTTSASPSSTAPSGTTPAGGTAEGASGGATTDGGSGGGSSSSSDGLSVGAKAGIGIGAAIGAIGLLVVAFFLGRRSSKRGPDADASPSSQPSELHTNTPSVAPAQPATAYGDGWTPTYEAESKTPVTSTGYYHPQQLPAGYAYQQSSPATVTSELGTVHNAAELAGQLPHDRAAELSHNTSPNRDVENQKFMP</sequence>
<feature type="transmembrane region" description="Helical" evidence="6">
    <location>
        <begin position="210"/>
        <end position="230"/>
    </location>
</feature>
<protein>
    <recommendedName>
        <fullName evidence="9">Mid2 domain-containing protein</fullName>
    </recommendedName>
</protein>
<proteinExistence type="predicted"/>
<organism evidence="8">
    <name type="scientific">Pyricularia oryzae (strain Y34)</name>
    <name type="common">Rice blast fungus</name>
    <name type="synonym">Magnaporthe oryzae</name>
    <dbReference type="NCBI Taxonomy" id="1143189"/>
    <lineage>
        <taxon>Eukaryota</taxon>
        <taxon>Fungi</taxon>
        <taxon>Dikarya</taxon>
        <taxon>Ascomycota</taxon>
        <taxon>Pezizomycotina</taxon>
        <taxon>Sordariomycetes</taxon>
        <taxon>Sordariomycetidae</taxon>
        <taxon>Magnaporthales</taxon>
        <taxon>Pyriculariaceae</taxon>
        <taxon>Pyricularia</taxon>
    </lineage>
</organism>
<evidence type="ECO:0000256" key="5">
    <source>
        <dbReference type="SAM" id="MobiDB-lite"/>
    </source>
</evidence>
<evidence type="ECO:0000256" key="4">
    <source>
        <dbReference type="ARBA" id="ARBA00023136"/>
    </source>
</evidence>
<accession>A0AA97NXA9</accession>
<evidence type="ECO:0000256" key="7">
    <source>
        <dbReference type="SAM" id="SignalP"/>
    </source>
</evidence>
<dbReference type="PANTHER" id="PTHR15549">
    <property type="entry name" value="PAIRED IMMUNOGLOBULIN-LIKE TYPE 2 RECEPTOR"/>
    <property type="match status" value="1"/>
</dbReference>
<dbReference type="PANTHER" id="PTHR15549:SF30">
    <property type="entry name" value="MID2 DOMAIN-CONTAINING PROTEIN"/>
    <property type="match status" value="1"/>
</dbReference>
<evidence type="ECO:0008006" key="9">
    <source>
        <dbReference type="Google" id="ProtNLM"/>
    </source>
</evidence>
<evidence type="ECO:0000256" key="1">
    <source>
        <dbReference type="ARBA" id="ARBA00004167"/>
    </source>
</evidence>
<feature type="compositionally biased region" description="Low complexity" evidence="5">
    <location>
        <begin position="132"/>
        <end position="178"/>
    </location>
</feature>
<dbReference type="InterPro" id="IPR051694">
    <property type="entry name" value="Immunoregulatory_rcpt-like"/>
</dbReference>
<feature type="compositionally biased region" description="Basic and acidic residues" evidence="5">
    <location>
        <begin position="342"/>
        <end position="351"/>
    </location>
</feature>
<keyword evidence="3 6" id="KW-1133">Transmembrane helix</keyword>
<evidence type="ECO:0000313" key="8">
    <source>
        <dbReference type="EMBL" id="ELQ38040.1"/>
    </source>
</evidence>
<dbReference type="EMBL" id="JH793937">
    <property type="protein sequence ID" value="ELQ38040.1"/>
    <property type="molecule type" value="Genomic_DNA"/>
</dbReference>
<feature type="region of interest" description="Disordered" evidence="5">
    <location>
        <begin position="235"/>
        <end position="285"/>
    </location>
</feature>
<name>A0AA97NXA9_PYRO3</name>
<feature type="region of interest" description="Disordered" evidence="5">
    <location>
        <begin position="109"/>
        <end position="203"/>
    </location>
</feature>